<evidence type="ECO:0000256" key="1">
    <source>
        <dbReference type="SAM" id="Phobius"/>
    </source>
</evidence>
<feature type="transmembrane region" description="Helical" evidence="1">
    <location>
        <begin position="7"/>
        <end position="25"/>
    </location>
</feature>
<dbReference type="PANTHER" id="PTHR34300">
    <property type="entry name" value="QUEUOSINE PRECURSOR TRANSPORTER-RELATED"/>
    <property type="match status" value="1"/>
</dbReference>
<dbReference type="AlphaFoldDB" id="A0A383B5B1"/>
<proteinExistence type="predicted"/>
<keyword evidence="1" id="KW-0472">Membrane</keyword>
<reference evidence="2" key="1">
    <citation type="submission" date="2018-05" db="EMBL/GenBank/DDBJ databases">
        <authorList>
            <person name="Lanie J.A."/>
            <person name="Ng W.-L."/>
            <person name="Kazmierczak K.M."/>
            <person name="Andrzejewski T.M."/>
            <person name="Davidsen T.M."/>
            <person name="Wayne K.J."/>
            <person name="Tettelin H."/>
            <person name="Glass J.I."/>
            <person name="Rusch D."/>
            <person name="Podicherti R."/>
            <person name="Tsui H.-C.T."/>
            <person name="Winkler M.E."/>
        </authorList>
    </citation>
    <scope>NUCLEOTIDE SEQUENCE</scope>
</reference>
<dbReference type="PANTHER" id="PTHR34300:SF1">
    <property type="entry name" value="QUEUOSINE PRECURSOR TRANSPORTER"/>
    <property type="match status" value="1"/>
</dbReference>
<feature type="transmembrane region" description="Helical" evidence="1">
    <location>
        <begin position="119"/>
        <end position="146"/>
    </location>
</feature>
<feature type="transmembrane region" description="Helical" evidence="1">
    <location>
        <begin position="166"/>
        <end position="189"/>
    </location>
</feature>
<accession>A0A383B5B1</accession>
<evidence type="ECO:0000313" key="2">
    <source>
        <dbReference type="EMBL" id="SVE14625.1"/>
    </source>
</evidence>
<protein>
    <recommendedName>
        <fullName evidence="3">Q precursor transporter</fullName>
    </recommendedName>
</protein>
<dbReference type="Pfam" id="PF02592">
    <property type="entry name" value="Vut_1"/>
    <property type="match status" value="1"/>
</dbReference>
<gene>
    <name evidence="2" type="ORF">METZ01_LOCUS467479</name>
</gene>
<sequence>MFNKNLIIYLVLFHCFIIGVSNYLVQFPIAMWSYDFTIATFTFPFIILATDLTVRLLGAFSARKIIAYAVIPAFFISLYFADLRIAIASVVAYGIGQLLDIFVFSKARTVVNDDGLTISTYWFVAPAISTFFAQLIDTYLFYGLAFHNSSDEFMKNNWIGIATNDFVFKLLVCYIAFLPIYLIILNSLFSLIRRK</sequence>
<keyword evidence="1" id="KW-1133">Transmembrane helix</keyword>
<dbReference type="NCBIfam" id="TIGR00697">
    <property type="entry name" value="queuosine precursor transporter"/>
    <property type="match status" value="1"/>
</dbReference>
<evidence type="ECO:0008006" key="3">
    <source>
        <dbReference type="Google" id="ProtNLM"/>
    </source>
</evidence>
<feature type="transmembrane region" description="Helical" evidence="1">
    <location>
        <begin position="31"/>
        <end position="53"/>
    </location>
</feature>
<feature type="transmembrane region" description="Helical" evidence="1">
    <location>
        <begin position="65"/>
        <end position="81"/>
    </location>
</feature>
<organism evidence="2">
    <name type="scientific">marine metagenome</name>
    <dbReference type="NCBI Taxonomy" id="408172"/>
    <lineage>
        <taxon>unclassified sequences</taxon>
        <taxon>metagenomes</taxon>
        <taxon>ecological metagenomes</taxon>
    </lineage>
</organism>
<name>A0A383B5B1_9ZZZZ</name>
<dbReference type="EMBL" id="UINC01197242">
    <property type="protein sequence ID" value="SVE14625.1"/>
    <property type="molecule type" value="Genomic_DNA"/>
</dbReference>
<dbReference type="InterPro" id="IPR003744">
    <property type="entry name" value="YhhQ"/>
</dbReference>
<keyword evidence="1" id="KW-0812">Transmembrane</keyword>